<gene>
    <name evidence="1" type="ORF">AVEN_195093_1</name>
</gene>
<name>A0A4Y2BGV5_ARAVE</name>
<accession>A0A4Y2BGV5</accession>
<comment type="caution">
    <text evidence="1">The sequence shown here is derived from an EMBL/GenBank/DDBJ whole genome shotgun (WGS) entry which is preliminary data.</text>
</comment>
<proteinExistence type="predicted"/>
<sequence length="107" mass="12696">MRNILTDQNVKSLMNNQKILESVLNLTLSAEILDVNSNYSTKIKSKEDRPVYRDRPTRLQPYQSQRKSRMYQKFHLIEIHKLVPFDVANGSSRQCQNTRWLLRCITE</sequence>
<dbReference type="AlphaFoldDB" id="A0A4Y2BGV5"/>
<evidence type="ECO:0000313" key="1">
    <source>
        <dbReference type="EMBL" id="GBL91193.1"/>
    </source>
</evidence>
<reference evidence="1 2" key="1">
    <citation type="journal article" date="2019" name="Sci. Rep.">
        <title>Orb-weaving spider Araneus ventricosus genome elucidates the spidroin gene catalogue.</title>
        <authorList>
            <person name="Kono N."/>
            <person name="Nakamura H."/>
            <person name="Ohtoshi R."/>
            <person name="Moran D.A.P."/>
            <person name="Shinohara A."/>
            <person name="Yoshida Y."/>
            <person name="Fujiwara M."/>
            <person name="Mori M."/>
            <person name="Tomita M."/>
            <person name="Arakawa K."/>
        </authorList>
    </citation>
    <scope>NUCLEOTIDE SEQUENCE [LARGE SCALE GENOMIC DNA]</scope>
</reference>
<dbReference type="EMBL" id="BGPR01000077">
    <property type="protein sequence ID" value="GBL91193.1"/>
    <property type="molecule type" value="Genomic_DNA"/>
</dbReference>
<evidence type="ECO:0000313" key="2">
    <source>
        <dbReference type="Proteomes" id="UP000499080"/>
    </source>
</evidence>
<keyword evidence="2" id="KW-1185">Reference proteome</keyword>
<protein>
    <submittedName>
        <fullName evidence="1">Uncharacterized protein</fullName>
    </submittedName>
</protein>
<dbReference type="Proteomes" id="UP000499080">
    <property type="component" value="Unassembled WGS sequence"/>
</dbReference>
<organism evidence="1 2">
    <name type="scientific">Araneus ventricosus</name>
    <name type="common">Orbweaver spider</name>
    <name type="synonym">Epeira ventricosa</name>
    <dbReference type="NCBI Taxonomy" id="182803"/>
    <lineage>
        <taxon>Eukaryota</taxon>
        <taxon>Metazoa</taxon>
        <taxon>Ecdysozoa</taxon>
        <taxon>Arthropoda</taxon>
        <taxon>Chelicerata</taxon>
        <taxon>Arachnida</taxon>
        <taxon>Araneae</taxon>
        <taxon>Araneomorphae</taxon>
        <taxon>Entelegynae</taxon>
        <taxon>Araneoidea</taxon>
        <taxon>Araneidae</taxon>
        <taxon>Araneus</taxon>
    </lineage>
</organism>